<feature type="transmembrane region" description="Helical" evidence="1">
    <location>
        <begin position="66"/>
        <end position="84"/>
    </location>
</feature>
<keyword evidence="1" id="KW-0812">Transmembrane</keyword>
<feature type="transmembrane region" description="Helical" evidence="1">
    <location>
        <begin position="174"/>
        <end position="190"/>
    </location>
</feature>
<keyword evidence="1" id="KW-0472">Membrane</keyword>
<accession>A0A221UX37</accession>
<gene>
    <name evidence="2" type="ORF">AREALGSMS7_01992</name>
</gene>
<feature type="transmembrane region" description="Helical" evidence="1">
    <location>
        <begin position="90"/>
        <end position="114"/>
    </location>
</feature>
<dbReference type="EMBL" id="CP022515">
    <property type="protein sequence ID" value="ASO05451.1"/>
    <property type="molecule type" value="Genomic_DNA"/>
</dbReference>
<feature type="transmembrane region" description="Helical" evidence="1">
    <location>
        <begin position="147"/>
        <end position="168"/>
    </location>
</feature>
<dbReference type="Proteomes" id="UP000204551">
    <property type="component" value="Chromosome"/>
</dbReference>
<protein>
    <submittedName>
        <fullName evidence="2">Uncharacterized protein</fullName>
    </submittedName>
</protein>
<dbReference type="RefSeq" id="WP_093978202.1">
    <property type="nucleotide sequence ID" value="NZ_CP022515.1"/>
</dbReference>
<evidence type="ECO:0000313" key="2">
    <source>
        <dbReference type="EMBL" id="ASO05451.1"/>
    </source>
</evidence>
<reference evidence="2 3" key="1">
    <citation type="submission" date="2017-07" db="EMBL/GenBank/DDBJ databases">
        <title>Genome Sequence of Arenibacter algicola Strain SMS7 Isolated from a culture of the Diatom Skeletonema marinoi.</title>
        <authorList>
            <person name="Topel M."/>
            <person name="Pinder M.I.M."/>
            <person name="Johansson O.N."/>
            <person name="Kourtchenko O."/>
            <person name="Godhe A."/>
            <person name="Clarke A.K."/>
        </authorList>
    </citation>
    <scope>NUCLEOTIDE SEQUENCE [LARGE SCALE GENOMIC DNA]</scope>
    <source>
        <strain evidence="2 3">SMS7</strain>
    </source>
</reference>
<proteinExistence type="predicted"/>
<name>A0A221UX37_9FLAO</name>
<organism evidence="2 3">
    <name type="scientific">Arenibacter algicola</name>
    <dbReference type="NCBI Taxonomy" id="616991"/>
    <lineage>
        <taxon>Bacteria</taxon>
        <taxon>Pseudomonadati</taxon>
        <taxon>Bacteroidota</taxon>
        <taxon>Flavobacteriia</taxon>
        <taxon>Flavobacteriales</taxon>
        <taxon>Flavobacteriaceae</taxon>
        <taxon>Arenibacter</taxon>
    </lineage>
</organism>
<sequence length="208" mass="24864">MNTFVTHLLTILKWDFRPAGEVRNREIRVWRQNGWNGMFYPIFKFDLNKDGHLINISDRINPVGQIMYFLFCVVFSIPWLNWIFDDFDPLFHWIEILGWVIFLGIFLIIGFKVYRMEKKIQLQQIYEILDIEIENKEAEKEWGWKKIMVRSITYPLSIFLIFVCIFAAIPQGKYFLTLCILSIIGVYLYTDLKIILGKKTTGNNNYNK</sequence>
<dbReference type="AlphaFoldDB" id="A0A221UX37"/>
<keyword evidence="1" id="KW-1133">Transmembrane helix</keyword>
<evidence type="ECO:0000256" key="1">
    <source>
        <dbReference type="SAM" id="Phobius"/>
    </source>
</evidence>
<evidence type="ECO:0000313" key="3">
    <source>
        <dbReference type="Proteomes" id="UP000204551"/>
    </source>
</evidence>
<dbReference type="KEGG" id="aalg:AREALGSMS7_01992"/>